<sequence length="324" mass="36004">MQRFRPLGSSSLEAHQRGIWCLSCKDNTSYGIPLLATGDEEGIIKLWKPPSKEDTNRDAVVEEWRTLQHSFAVVSVKFQPTQGDILASSSLDGTIRLWQSTSTSEDLLLLRTIDVNIAEAWGLSFDPQGKVIVSGGHSGQVSIWDIESGSLQKTLETESKKFIFTVAFSPDNKWLVCSTSDGAIHVFDWMTQSRYKTLKGQKLIVRSMCFSPVAPYLLYVACDDKLIHIYDVEHGELVASLRGHQEGVNAVDVSINGHYLASGSVDNLVKIWDTRQRESIYFHDLHKDQVWGVGFCVDSTRLISVGDDGCIVCLDCSCADLVVQ</sequence>
<dbReference type="PROSITE" id="PS00678">
    <property type="entry name" value="WD_REPEATS_1"/>
    <property type="match status" value="1"/>
</dbReference>
<dbReference type="PANTHER" id="PTHR19879">
    <property type="entry name" value="TRANSCRIPTION INITIATION FACTOR TFIID"/>
    <property type="match status" value="1"/>
</dbReference>
<proteinExistence type="predicted"/>
<evidence type="ECO:0000256" key="2">
    <source>
        <dbReference type="ARBA" id="ARBA00022737"/>
    </source>
</evidence>
<dbReference type="InterPro" id="IPR001680">
    <property type="entry name" value="WD40_rpt"/>
</dbReference>
<keyword evidence="1 3" id="KW-0853">WD repeat</keyword>
<dbReference type="Gene3D" id="2.130.10.10">
    <property type="entry name" value="YVTN repeat-like/Quinoprotein amine dehydrogenase"/>
    <property type="match status" value="1"/>
</dbReference>
<name>A0AAV9IJ17_9RHOD</name>
<comment type="caution">
    <text evidence="4">The sequence shown here is derived from an EMBL/GenBank/DDBJ whole genome shotgun (WGS) entry which is preliminary data.</text>
</comment>
<evidence type="ECO:0000313" key="5">
    <source>
        <dbReference type="Proteomes" id="UP001300502"/>
    </source>
</evidence>
<dbReference type="Proteomes" id="UP001300502">
    <property type="component" value="Unassembled WGS sequence"/>
</dbReference>
<feature type="repeat" description="WD" evidence="3">
    <location>
        <begin position="241"/>
        <end position="282"/>
    </location>
</feature>
<dbReference type="EMBL" id="JANCYU010000052">
    <property type="protein sequence ID" value="KAK4527455.1"/>
    <property type="molecule type" value="Genomic_DNA"/>
</dbReference>
<keyword evidence="5" id="KW-1185">Reference proteome</keyword>
<evidence type="ECO:0008006" key="6">
    <source>
        <dbReference type="Google" id="ProtNLM"/>
    </source>
</evidence>
<dbReference type="PROSITE" id="PS50082">
    <property type="entry name" value="WD_REPEATS_2"/>
    <property type="match status" value="3"/>
</dbReference>
<dbReference type="Pfam" id="PF00400">
    <property type="entry name" value="WD40"/>
    <property type="match status" value="7"/>
</dbReference>
<gene>
    <name evidence="4" type="ORF">GAYE_SCF40G5377</name>
</gene>
<dbReference type="SUPFAM" id="SSF50978">
    <property type="entry name" value="WD40 repeat-like"/>
    <property type="match status" value="1"/>
</dbReference>
<protein>
    <recommendedName>
        <fullName evidence="6">Transducin family protein / WD-40 repeat family protein</fullName>
    </recommendedName>
</protein>
<dbReference type="InterPro" id="IPR036322">
    <property type="entry name" value="WD40_repeat_dom_sf"/>
</dbReference>
<evidence type="ECO:0000256" key="1">
    <source>
        <dbReference type="ARBA" id="ARBA00022574"/>
    </source>
</evidence>
<dbReference type="PROSITE" id="PS50294">
    <property type="entry name" value="WD_REPEATS_REGION"/>
    <property type="match status" value="3"/>
</dbReference>
<feature type="repeat" description="WD" evidence="3">
    <location>
        <begin position="123"/>
        <end position="154"/>
    </location>
</feature>
<dbReference type="PRINTS" id="PR00320">
    <property type="entry name" value="GPROTEINBRPT"/>
</dbReference>
<keyword evidence="2" id="KW-0677">Repeat</keyword>
<accession>A0AAV9IJ17</accession>
<dbReference type="PANTHER" id="PTHR19879:SF9">
    <property type="entry name" value="TRANSCRIPTION INITIATION FACTOR TFIID SUBUNIT 5"/>
    <property type="match status" value="1"/>
</dbReference>
<organism evidence="4 5">
    <name type="scientific">Galdieria yellowstonensis</name>
    <dbReference type="NCBI Taxonomy" id="3028027"/>
    <lineage>
        <taxon>Eukaryota</taxon>
        <taxon>Rhodophyta</taxon>
        <taxon>Bangiophyceae</taxon>
        <taxon>Galdieriales</taxon>
        <taxon>Galdieriaceae</taxon>
        <taxon>Galdieria</taxon>
    </lineage>
</organism>
<reference evidence="4 5" key="1">
    <citation type="submission" date="2022-07" db="EMBL/GenBank/DDBJ databases">
        <title>Genome-wide signatures of adaptation to extreme environments.</title>
        <authorList>
            <person name="Cho C.H."/>
            <person name="Yoon H.S."/>
        </authorList>
    </citation>
    <scope>NUCLEOTIDE SEQUENCE [LARGE SCALE GENOMIC DNA]</scope>
    <source>
        <strain evidence="4 5">108.79 E11</strain>
    </source>
</reference>
<evidence type="ECO:0000256" key="3">
    <source>
        <dbReference type="PROSITE-ProRule" id="PRU00221"/>
    </source>
</evidence>
<feature type="repeat" description="WD" evidence="3">
    <location>
        <begin position="66"/>
        <end position="99"/>
    </location>
</feature>
<dbReference type="SMART" id="SM00320">
    <property type="entry name" value="WD40"/>
    <property type="match status" value="7"/>
</dbReference>
<evidence type="ECO:0000313" key="4">
    <source>
        <dbReference type="EMBL" id="KAK4527455.1"/>
    </source>
</evidence>
<dbReference type="InterPro" id="IPR020472">
    <property type="entry name" value="WD40_PAC1"/>
</dbReference>
<dbReference type="InterPro" id="IPR015943">
    <property type="entry name" value="WD40/YVTN_repeat-like_dom_sf"/>
</dbReference>
<dbReference type="AlphaFoldDB" id="A0AAV9IJ17"/>
<dbReference type="CDD" id="cd00200">
    <property type="entry name" value="WD40"/>
    <property type="match status" value="1"/>
</dbReference>
<dbReference type="InterPro" id="IPR019775">
    <property type="entry name" value="WD40_repeat_CS"/>
</dbReference>